<dbReference type="AlphaFoldDB" id="A0A6V7PBS1"/>
<keyword evidence="2 3" id="KW-0694">RNA-binding</keyword>
<protein>
    <recommendedName>
        <fullName evidence="5">RRM domain-containing protein</fullName>
    </recommendedName>
</protein>
<name>A0A6V7PBS1_ANACO</name>
<dbReference type="Pfam" id="PF00076">
    <property type="entry name" value="RRM_1"/>
    <property type="match status" value="2"/>
</dbReference>
<organism evidence="6">
    <name type="scientific">Ananas comosus var. bracteatus</name>
    <name type="common">red pineapple</name>
    <dbReference type="NCBI Taxonomy" id="296719"/>
    <lineage>
        <taxon>Eukaryota</taxon>
        <taxon>Viridiplantae</taxon>
        <taxon>Streptophyta</taxon>
        <taxon>Embryophyta</taxon>
        <taxon>Tracheophyta</taxon>
        <taxon>Spermatophyta</taxon>
        <taxon>Magnoliopsida</taxon>
        <taxon>Liliopsida</taxon>
        <taxon>Poales</taxon>
        <taxon>Bromeliaceae</taxon>
        <taxon>Bromelioideae</taxon>
        <taxon>Ananas</taxon>
    </lineage>
</organism>
<evidence type="ECO:0000256" key="4">
    <source>
        <dbReference type="SAM" id="MobiDB-lite"/>
    </source>
</evidence>
<dbReference type="PANTHER" id="PTHR48032">
    <property type="entry name" value="RNA-BINDING PROTEIN MUSASHI HOMOLOG RBP6"/>
    <property type="match status" value="1"/>
</dbReference>
<accession>A0A6V7PBS1</accession>
<evidence type="ECO:0000256" key="1">
    <source>
        <dbReference type="ARBA" id="ARBA00022737"/>
    </source>
</evidence>
<reference evidence="6" key="1">
    <citation type="submission" date="2020-07" db="EMBL/GenBank/DDBJ databases">
        <authorList>
            <person name="Lin J."/>
        </authorList>
    </citation>
    <scope>NUCLEOTIDE SEQUENCE</scope>
</reference>
<sequence>MEFASSLASPSGTAIPGKLFVGGLKSETNKEALHAHFERYGTVAEARIMYDWSNGKSRRFGFVTFGDTAAASRALDPGEKDNHIIDGHKVDVKQAVLKETRTAGPSKNSSSNANVPNGKKIFVGGLPTDIIDDEFRAYFEKFGPITDAVVLKDKNINQSRGFGFVTFETEESTHRVLENQFHEMRPDKKVEVKKAIPKIEGSISCDNNNNNDNGISSNNNDNLYNGGKYIPRIRKFPPDKYTYVVNYPVQFCDYTYPYTWYTPMVYGPMGYGLIGYGPINYGDWNCTNPNITWYDGQTHPGNIQNSGLPNYNNNLISSPTNLNFSGYTTNSGAIVSADEGVSQNTNAEGANKACGDNEERSKTQQLKDK</sequence>
<keyword evidence="1" id="KW-0677">Repeat</keyword>
<dbReference type="PANTHER" id="PTHR48032:SF12">
    <property type="entry name" value="RRM DOMAIN-CONTAINING PROTEIN"/>
    <property type="match status" value="1"/>
</dbReference>
<dbReference type="InterPro" id="IPR035979">
    <property type="entry name" value="RBD_domain_sf"/>
</dbReference>
<dbReference type="EMBL" id="LR862147">
    <property type="protein sequence ID" value="CAD1828243.1"/>
    <property type="molecule type" value="Genomic_DNA"/>
</dbReference>
<dbReference type="PROSITE" id="PS50102">
    <property type="entry name" value="RRM"/>
    <property type="match status" value="2"/>
</dbReference>
<feature type="region of interest" description="Disordered" evidence="4">
    <location>
        <begin position="339"/>
        <end position="369"/>
    </location>
</feature>
<dbReference type="SMART" id="SM00360">
    <property type="entry name" value="RRM"/>
    <property type="match status" value="2"/>
</dbReference>
<dbReference type="Gene3D" id="3.30.70.330">
    <property type="match status" value="2"/>
</dbReference>
<evidence type="ECO:0000259" key="5">
    <source>
        <dbReference type="PROSITE" id="PS50102"/>
    </source>
</evidence>
<dbReference type="InterPro" id="IPR000504">
    <property type="entry name" value="RRM_dom"/>
</dbReference>
<evidence type="ECO:0000256" key="2">
    <source>
        <dbReference type="ARBA" id="ARBA00022884"/>
    </source>
</evidence>
<dbReference type="GO" id="GO:0006417">
    <property type="term" value="P:regulation of translation"/>
    <property type="evidence" value="ECO:0007669"/>
    <property type="project" value="TreeGrafter"/>
</dbReference>
<gene>
    <name evidence="6" type="ORF">CB5_LOCUS11454</name>
</gene>
<evidence type="ECO:0000256" key="3">
    <source>
        <dbReference type="PROSITE-ProRule" id="PRU00176"/>
    </source>
</evidence>
<evidence type="ECO:0000313" key="6">
    <source>
        <dbReference type="EMBL" id="CAD1828243.1"/>
    </source>
</evidence>
<dbReference type="GO" id="GO:0003729">
    <property type="term" value="F:mRNA binding"/>
    <property type="evidence" value="ECO:0007669"/>
    <property type="project" value="TreeGrafter"/>
</dbReference>
<feature type="domain" description="RRM" evidence="5">
    <location>
        <begin position="119"/>
        <end position="197"/>
    </location>
</feature>
<proteinExistence type="predicted"/>
<dbReference type="InterPro" id="IPR012677">
    <property type="entry name" value="Nucleotide-bd_a/b_plait_sf"/>
</dbReference>
<feature type="compositionally biased region" description="Basic and acidic residues" evidence="4">
    <location>
        <begin position="355"/>
        <end position="369"/>
    </location>
</feature>
<dbReference type="SUPFAM" id="SSF54928">
    <property type="entry name" value="RNA-binding domain, RBD"/>
    <property type="match status" value="2"/>
</dbReference>
<feature type="domain" description="RRM" evidence="5">
    <location>
        <begin position="17"/>
        <end position="97"/>
    </location>
</feature>